<reference evidence="3" key="2">
    <citation type="submission" date="2006-01" db="EMBL/GenBank/DDBJ databases">
        <authorList>
            <person name="Genoscope"/>
        </authorList>
    </citation>
    <scope>NUCLEOTIDE SEQUENCE</scope>
</reference>
<feature type="signal peptide" evidence="1">
    <location>
        <begin position="1"/>
        <end position="23"/>
    </location>
</feature>
<evidence type="ECO:0000256" key="1">
    <source>
        <dbReference type="SAM" id="SignalP"/>
    </source>
</evidence>
<dbReference type="InterPro" id="IPR002931">
    <property type="entry name" value="Transglutaminase-like"/>
</dbReference>
<dbReference type="SUPFAM" id="SSF48452">
    <property type="entry name" value="TPR-like"/>
    <property type="match status" value="1"/>
</dbReference>
<gene>
    <name evidence="3" type="ORF">kustd2200</name>
</gene>
<name>Q1PY39_KUEST</name>
<dbReference type="EMBL" id="CT573072">
    <property type="protein sequence ID" value="CAJ72945.1"/>
    <property type="molecule type" value="Genomic_DNA"/>
</dbReference>
<dbReference type="SUPFAM" id="SSF54001">
    <property type="entry name" value="Cysteine proteinases"/>
    <property type="match status" value="1"/>
</dbReference>
<dbReference type="Pfam" id="PF01841">
    <property type="entry name" value="Transglut_core"/>
    <property type="match status" value="1"/>
</dbReference>
<dbReference type="InterPro" id="IPR011990">
    <property type="entry name" value="TPR-like_helical_dom_sf"/>
</dbReference>
<dbReference type="InterPro" id="IPR038765">
    <property type="entry name" value="Papain-like_cys_pep_sf"/>
</dbReference>
<dbReference type="AlphaFoldDB" id="Q1PY39"/>
<evidence type="ECO:0000313" key="3">
    <source>
        <dbReference type="EMBL" id="CAJ72945.1"/>
    </source>
</evidence>
<proteinExistence type="predicted"/>
<accession>Q1PY39</accession>
<reference evidence="3" key="1">
    <citation type="journal article" date="2006" name="Nature">
        <title>Deciphering the evolution and metabolism of an anammox bacterium from a community genome.</title>
        <authorList>
            <person name="Strous M."/>
            <person name="Pelletier E."/>
            <person name="Mangenot S."/>
            <person name="Rattei T."/>
            <person name="Lehner A."/>
            <person name="Taylor M.W."/>
            <person name="Horn M."/>
            <person name="Daims H."/>
            <person name="Bartol-Mavel D."/>
            <person name="Wincker P."/>
            <person name="Barbe V."/>
            <person name="Fonknechten N."/>
            <person name="Vallenet D."/>
            <person name="Segurens B."/>
            <person name="Schenowitz-Truong C."/>
            <person name="Medigue C."/>
            <person name="Collingro A."/>
            <person name="Snel B."/>
            <person name="Dutilh B.E."/>
            <person name="OpDenCamp H.J.M."/>
            <person name="vanDerDrift C."/>
            <person name="Cirpus I."/>
            <person name="vanDePas-Schoonen K.T."/>
            <person name="Harhangi H.R."/>
            <person name="vanNiftrik L."/>
            <person name="Schmid M."/>
            <person name="Keltjens J."/>
            <person name="vanDeVossenberg J."/>
            <person name="Kartal B."/>
            <person name="Meier H."/>
            <person name="Frishman D."/>
            <person name="Huynen M.A."/>
            <person name="Mewes H."/>
            <person name="Weissenbach J."/>
            <person name="Jetten M.S.M."/>
            <person name="Wagner M."/>
            <person name="LePaslier D."/>
        </authorList>
    </citation>
    <scope>NUCLEOTIDE SEQUENCE</scope>
</reference>
<feature type="domain" description="Transglutaminase-like" evidence="2">
    <location>
        <begin position="92"/>
        <end position="155"/>
    </location>
</feature>
<protein>
    <recommendedName>
        <fullName evidence="2">Transglutaminase-like domain-containing protein</fullName>
    </recommendedName>
</protein>
<feature type="chain" id="PRO_5004195554" description="Transglutaminase-like domain-containing protein" evidence="1">
    <location>
        <begin position="24"/>
        <end position="295"/>
    </location>
</feature>
<organism evidence="3">
    <name type="scientific">Kuenenia stuttgartiensis</name>
    <dbReference type="NCBI Taxonomy" id="174633"/>
    <lineage>
        <taxon>Bacteria</taxon>
        <taxon>Pseudomonadati</taxon>
        <taxon>Planctomycetota</taxon>
        <taxon>Candidatus Brocadiia</taxon>
        <taxon>Candidatus Brocadiales</taxon>
        <taxon>Candidatus Brocadiaceae</taxon>
        <taxon>Candidatus Kuenenia</taxon>
    </lineage>
</organism>
<evidence type="ECO:0000259" key="2">
    <source>
        <dbReference type="Pfam" id="PF01841"/>
    </source>
</evidence>
<keyword evidence="1" id="KW-0732">Signal</keyword>
<sequence length="295" mass="34768">MKKTFLPLLFCLIHFFFFPGCQPARQTYPTSQYAYNESEMSLLRDIKDNCLDMPFDRACLIASGVHSDKKIQAYQKKIDLLISRITKETDVNNIDNPIEKAKIIFAWLKEYACEGIYRDCYDFKDTLNIKVGNCLSYAIRFTILCRHFDIDVKNIFVPGHIYNMVSDNTHEYLFEHTHSDGIVKKKDRYHPKKKIMKDIGLVGEIFLYNARNHNINGDFDASIRFCEQAMMCIPDDNRPMILLIDNYVAKKEYELAFLHLDKYLEQYPAERKFFNKTHLLLKSLCDKKNTQQIVY</sequence>